<dbReference type="EnsemblMetazoa" id="XM_038191952.1">
    <property type="protein sequence ID" value="XP_038047880.1"/>
    <property type="gene ID" value="LOC119721977"/>
</dbReference>
<dbReference type="EnsemblMetazoa" id="XM_038191951.1">
    <property type="protein sequence ID" value="XP_038047879.1"/>
    <property type="gene ID" value="LOC119721977"/>
</dbReference>
<organism evidence="12 13">
    <name type="scientific">Patiria miniata</name>
    <name type="common">Bat star</name>
    <name type="synonym">Asterina miniata</name>
    <dbReference type="NCBI Taxonomy" id="46514"/>
    <lineage>
        <taxon>Eukaryota</taxon>
        <taxon>Metazoa</taxon>
        <taxon>Echinodermata</taxon>
        <taxon>Eleutherozoa</taxon>
        <taxon>Asterozoa</taxon>
        <taxon>Asteroidea</taxon>
        <taxon>Valvatacea</taxon>
        <taxon>Valvatida</taxon>
        <taxon>Asterinidae</taxon>
        <taxon>Patiria</taxon>
    </lineage>
</organism>
<evidence type="ECO:0000256" key="11">
    <source>
        <dbReference type="SAM" id="Phobius"/>
    </source>
</evidence>
<dbReference type="RefSeq" id="XP_038047881.1">
    <property type="nucleotide sequence ID" value="XM_038191953.1"/>
</dbReference>
<evidence type="ECO:0000256" key="5">
    <source>
        <dbReference type="ARBA" id="ARBA00022692"/>
    </source>
</evidence>
<dbReference type="EnsemblMetazoa" id="XM_038191949.1">
    <property type="protein sequence ID" value="XP_038047877.1"/>
    <property type="gene ID" value="LOC119721977"/>
</dbReference>
<evidence type="ECO:0000256" key="10">
    <source>
        <dbReference type="ARBA" id="ARBA00023180"/>
    </source>
</evidence>
<keyword evidence="4" id="KW-0808">Transferase</keyword>
<dbReference type="PANTHER" id="PTHR23136:SF12">
    <property type="entry name" value="ALPHA-2,6-SIALYLTRANSFERASE"/>
    <property type="match status" value="1"/>
</dbReference>
<keyword evidence="8" id="KW-0333">Golgi apparatus</keyword>
<keyword evidence="6" id="KW-0735">Signal-anchor</keyword>
<dbReference type="Proteomes" id="UP000887568">
    <property type="component" value="Unplaced"/>
</dbReference>
<dbReference type="GO" id="GO:0008373">
    <property type="term" value="F:sialyltransferase activity"/>
    <property type="evidence" value="ECO:0007669"/>
    <property type="project" value="InterPro"/>
</dbReference>
<evidence type="ECO:0000256" key="4">
    <source>
        <dbReference type="ARBA" id="ARBA00022679"/>
    </source>
</evidence>
<sequence>MSGVVWNVSDEKMPAFLQICPRRPSIRTLLFVSLLYSFILSAAYLSFVLKSRGPITGSSQQAKPHLKELKRAREMLDIVKASAEQRKLPTDQEYTHNKIHWSYHSLPGEKLLHMQCSKCAVVSSSGHLINSSLGREIDSTPCVFRMNNAPVTGYETDVGSRTTVRSIGHVNLEKSFGDNEEASREMLTDNRTRASVVLINWMSKTKIKKFISKEYRFALLLAHLFPDVKFYSFTRDKMISSEALFKNYTGLSRKEAQTWLSTGWYTLIAAIDICKEIVVYGMANEDYCTSSMEDAQRIPYHYYEPNKLKECSYFNQSETRLTGGHLFITEKAVFARLAAKRKIQFKHPAWPERNFGAAVTLDTPFLQHYWRNKRYQEKHRRRRVVPRNHSNAVQLRMGNKTITVPKEQLLDKIVELLPGSKVLLGPGNATDVKGNFSGSGDRSS</sequence>
<keyword evidence="7 11" id="KW-1133">Transmembrane helix</keyword>
<dbReference type="RefSeq" id="XP_038047880.1">
    <property type="nucleotide sequence ID" value="XM_038191952.1"/>
</dbReference>
<keyword evidence="13" id="KW-1185">Reference proteome</keyword>
<dbReference type="RefSeq" id="XP_038047877.1">
    <property type="nucleotide sequence ID" value="XM_038191949.1"/>
</dbReference>
<feature type="transmembrane region" description="Helical" evidence="11">
    <location>
        <begin position="29"/>
        <end position="49"/>
    </location>
</feature>
<dbReference type="Gene3D" id="3.90.1480.20">
    <property type="entry name" value="Glycosyl transferase family 29"/>
    <property type="match status" value="1"/>
</dbReference>
<evidence type="ECO:0000313" key="12">
    <source>
        <dbReference type="EnsemblMetazoa" id="XP_038047879.1"/>
    </source>
</evidence>
<dbReference type="RefSeq" id="XP_038047878.1">
    <property type="nucleotide sequence ID" value="XM_038191950.1"/>
</dbReference>
<dbReference type="PANTHER" id="PTHR23136">
    <property type="entry name" value="TAX1-BINDING PROTEIN 3-RELATED"/>
    <property type="match status" value="1"/>
</dbReference>
<keyword evidence="3" id="KW-0328">Glycosyltransferase</keyword>
<evidence type="ECO:0000256" key="8">
    <source>
        <dbReference type="ARBA" id="ARBA00023034"/>
    </source>
</evidence>
<dbReference type="GO" id="GO:0000139">
    <property type="term" value="C:Golgi membrane"/>
    <property type="evidence" value="ECO:0007669"/>
    <property type="project" value="UniProtKB-SubCell"/>
</dbReference>
<dbReference type="RefSeq" id="XP_038047879.1">
    <property type="nucleotide sequence ID" value="XM_038191951.1"/>
</dbReference>
<dbReference type="OMA" id="MANDDYC"/>
<dbReference type="InterPro" id="IPR001675">
    <property type="entry name" value="Glyco_trans_29"/>
</dbReference>
<evidence type="ECO:0000256" key="6">
    <source>
        <dbReference type="ARBA" id="ARBA00022968"/>
    </source>
</evidence>
<keyword evidence="5 11" id="KW-0812">Transmembrane</keyword>
<dbReference type="InterPro" id="IPR038578">
    <property type="entry name" value="GT29-like_sf"/>
</dbReference>
<proteinExistence type="inferred from homology"/>
<dbReference type="Pfam" id="PF00777">
    <property type="entry name" value="Glyco_transf_29"/>
    <property type="match status" value="1"/>
</dbReference>
<evidence type="ECO:0000256" key="2">
    <source>
        <dbReference type="ARBA" id="ARBA00006003"/>
    </source>
</evidence>
<accession>A0A913Z882</accession>
<evidence type="ECO:0000256" key="9">
    <source>
        <dbReference type="ARBA" id="ARBA00023136"/>
    </source>
</evidence>
<comment type="similarity">
    <text evidence="2">Belongs to the glycosyltransferase 29 family.</text>
</comment>
<evidence type="ECO:0000256" key="7">
    <source>
        <dbReference type="ARBA" id="ARBA00022989"/>
    </source>
</evidence>
<dbReference type="EnsemblMetazoa" id="XM_038191953.1">
    <property type="protein sequence ID" value="XP_038047881.1"/>
    <property type="gene ID" value="LOC119721977"/>
</dbReference>
<name>A0A913Z882_PATMI</name>
<dbReference type="CDD" id="cd23965">
    <property type="entry name" value="GT29_ST6GALNAC3_4_5_6"/>
    <property type="match status" value="1"/>
</dbReference>
<evidence type="ECO:0000313" key="13">
    <source>
        <dbReference type="Proteomes" id="UP000887568"/>
    </source>
</evidence>
<dbReference type="AlphaFoldDB" id="A0A913Z882"/>
<dbReference type="EnsemblMetazoa" id="XM_038191950.1">
    <property type="protein sequence ID" value="XP_038047878.1"/>
    <property type="gene ID" value="LOC119721977"/>
</dbReference>
<evidence type="ECO:0000256" key="1">
    <source>
        <dbReference type="ARBA" id="ARBA00004323"/>
    </source>
</evidence>
<keyword evidence="10" id="KW-0325">Glycoprotein</keyword>
<evidence type="ECO:0000256" key="3">
    <source>
        <dbReference type="ARBA" id="ARBA00022676"/>
    </source>
</evidence>
<dbReference type="GeneID" id="119721977"/>
<protein>
    <submittedName>
        <fullName evidence="12">Uncharacterized protein</fullName>
    </submittedName>
</protein>
<comment type="subcellular location">
    <subcellularLocation>
        <location evidence="1">Golgi apparatus membrane</location>
        <topology evidence="1">Single-pass type II membrane protein</topology>
    </subcellularLocation>
</comment>
<dbReference type="OrthoDB" id="10264956at2759"/>
<reference evidence="12" key="1">
    <citation type="submission" date="2022-11" db="UniProtKB">
        <authorList>
            <consortium name="EnsemblMetazoa"/>
        </authorList>
    </citation>
    <scope>IDENTIFICATION</scope>
</reference>
<keyword evidence="9 11" id="KW-0472">Membrane</keyword>